<comment type="similarity">
    <text evidence="4">Belongs to the TonB-dependent receptor family.</text>
</comment>
<evidence type="ECO:0000313" key="8">
    <source>
        <dbReference type="EMBL" id="WGL18385.1"/>
    </source>
</evidence>
<keyword evidence="8" id="KW-0675">Receptor</keyword>
<keyword evidence="2 4" id="KW-0472">Membrane</keyword>
<keyword evidence="5" id="KW-0732">Signal</keyword>
<dbReference type="InterPro" id="IPR012910">
    <property type="entry name" value="Plug_dom"/>
</dbReference>
<dbReference type="Pfam" id="PF07715">
    <property type="entry name" value="Plug"/>
    <property type="match status" value="1"/>
</dbReference>
<dbReference type="NCBIfam" id="TIGR01782">
    <property type="entry name" value="TonB-Xanth-Caul"/>
    <property type="match status" value="1"/>
</dbReference>
<dbReference type="EMBL" id="CP118605">
    <property type="protein sequence ID" value="WGL18385.1"/>
    <property type="molecule type" value="Genomic_DNA"/>
</dbReference>
<dbReference type="Proteomes" id="UP001236500">
    <property type="component" value="Chromosome"/>
</dbReference>
<evidence type="ECO:0000256" key="5">
    <source>
        <dbReference type="SAM" id="SignalP"/>
    </source>
</evidence>
<evidence type="ECO:0000256" key="1">
    <source>
        <dbReference type="ARBA" id="ARBA00004442"/>
    </source>
</evidence>
<dbReference type="InterPro" id="IPR010104">
    <property type="entry name" value="TonB_rcpt_bac"/>
</dbReference>
<feature type="domain" description="TonB-dependent receptor-like beta-barrel" evidence="6">
    <location>
        <begin position="532"/>
        <end position="1067"/>
    </location>
</feature>
<dbReference type="Gene3D" id="2.40.170.20">
    <property type="entry name" value="TonB-dependent receptor, beta-barrel domain"/>
    <property type="match status" value="1"/>
</dbReference>
<keyword evidence="3" id="KW-0998">Cell outer membrane</keyword>
<gene>
    <name evidence="8" type="ORF">PVT68_08825</name>
</gene>
<comment type="subcellular location">
    <subcellularLocation>
        <location evidence="1 4">Cell outer membrane</location>
    </subcellularLocation>
</comment>
<sequence length="1107" mass="121733">MKRIRLPGTRAGLISFASPLLVLSSVMASAQESQSTEKPEEENAAIEEVVVQGMRMSLENAQDIKRHAPTVVDSITAKDLGSFPDKSVAEALQRVAGITVNRFAASSDTAHFSAEPSGVVVRGLNQVRNELNGRDSFSANSSRGLSWGDVSPELMGGVDTYKNQMAELVEGGIAGTVNLRTRVPFDQDDDLVAFTVSSNYGDLSGDVTPEASGLYSTRWQTGVGEFGVLANVAYSDVHTNTEGNQLFRMNRFRDVYEEDSLYYIPAGINMRETSYDRERQGGALAFQFQNLDETVVVTTQYNRSEYENAMEEYIVQASPADLSYSQSVLFEVDAGNSGIPRPAPGTEAFTFDSNGLFQQGTMVTGLGWWGGNDAEAMGYATNAAGQPLVNPCYDWAGCTPADQRGINMNTGTRYSINKNMTQDFATNVKWAITDRVRSQFDIQYVDSKVENYDIETGFASYADLALDLTGKRPAIQLLDPTNVNLSEGNWANPNNYRIHSIMDHVEDSEGDQLALRGDFEFDIDNGWMESIKTGVRWAERDQQVRWSGYNWQNVANDWTNNQSAYYNLDRHEPANGAGGQPGFTGYPLDFYGVRSLGTSNYHDINFNQFVFANMDLISNRQAMANALGAGALGLTGGVGWDPICSNTGDRSGEVEGTCFTPSEIADVNEETQAAYIQFNFGGSDAELFGVPVSGNFGLRYVKTINSADGGTDYARLGDEYFFTLDPETGERISDPTRQNLGCAPVTAPEGQPQPPIPFTLGCYLSMDDVAFMNGASQTGSSKKTHHNLLPSFNIKFDLTEEVLLRFAASKAMARPDIGNLRYYTGIGETLPDTDNPGDPLWVKNAEGEIVGANVRYTSGAQNPYLSPIEATQFDLALEYYFADVGSMTLTLFHKQFDNYIQIGNQNVEFTNNGVTRTVEVNRPLNGDGAEIKGFEFAFQRFFDFLPEPFNGLGVQANYTFIDNQGITNTGVQAQGAESTTVTAQAPDTISVNRLEGLSDNAYNLVGMYEYGDWQARLAYSWRDEYMVTAIDCCVAYPVWTEAFGSLDGSVAYSLTDNLDIAFQASNLLNEETVMTQQVSNVEDGGTRMPNSWFINDRRYTLGLRFQF</sequence>
<dbReference type="RefSeq" id="WP_280322369.1">
    <property type="nucleotide sequence ID" value="NZ_CP118605.1"/>
</dbReference>
<dbReference type="InterPro" id="IPR036942">
    <property type="entry name" value="Beta-barrel_TonB_sf"/>
</dbReference>
<keyword evidence="4" id="KW-0798">TonB box</keyword>
<dbReference type="PANTHER" id="PTHR40980:SF3">
    <property type="entry name" value="TONB-DEPENDENT RECEPTOR-LIKE BETA-BARREL DOMAIN-CONTAINING PROTEIN"/>
    <property type="match status" value="1"/>
</dbReference>
<keyword evidence="9" id="KW-1185">Reference proteome</keyword>
<name>A0ABY8NI51_9GAMM</name>
<dbReference type="Gene3D" id="2.170.130.10">
    <property type="entry name" value="TonB-dependent receptor, plug domain"/>
    <property type="match status" value="1"/>
</dbReference>
<feature type="chain" id="PRO_5045151391" evidence="5">
    <location>
        <begin position="31"/>
        <end position="1107"/>
    </location>
</feature>
<organism evidence="8 9">
    <name type="scientific">Microbulbifer bruguierae</name>
    <dbReference type="NCBI Taxonomy" id="3029061"/>
    <lineage>
        <taxon>Bacteria</taxon>
        <taxon>Pseudomonadati</taxon>
        <taxon>Pseudomonadota</taxon>
        <taxon>Gammaproteobacteria</taxon>
        <taxon>Cellvibrionales</taxon>
        <taxon>Microbulbiferaceae</taxon>
        <taxon>Microbulbifer</taxon>
    </lineage>
</organism>
<feature type="domain" description="TonB-dependent receptor plug" evidence="7">
    <location>
        <begin position="65"/>
        <end position="175"/>
    </location>
</feature>
<feature type="signal peptide" evidence="5">
    <location>
        <begin position="1"/>
        <end position="30"/>
    </location>
</feature>
<dbReference type="Pfam" id="PF00593">
    <property type="entry name" value="TonB_dep_Rec_b-barrel"/>
    <property type="match status" value="1"/>
</dbReference>
<evidence type="ECO:0000256" key="2">
    <source>
        <dbReference type="ARBA" id="ARBA00023136"/>
    </source>
</evidence>
<evidence type="ECO:0000313" key="9">
    <source>
        <dbReference type="Proteomes" id="UP001236500"/>
    </source>
</evidence>
<evidence type="ECO:0000259" key="7">
    <source>
        <dbReference type="Pfam" id="PF07715"/>
    </source>
</evidence>
<dbReference type="InterPro" id="IPR000531">
    <property type="entry name" value="Beta-barrel_TonB"/>
</dbReference>
<accession>A0ABY8NI51</accession>
<protein>
    <submittedName>
        <fullName evidence="8">TonB-dependent receptor</fullName>
    </submittedName>
</protein>
<evidence type="ECO:0000256" key="4">
    <source>
        <dbReference type="RuleBase" id="RU003357"/>
    </source>
</evidence>
<proteinExistence type="inferred from homology"/>
<dbReference type="PANTHER" id="PTHR40980">
    <property type="entry name" value="PLUG DOMAIN-CONTAINING PROTEIN"/>
    <property type="match status" value="1"/>
</dbReference>
<dbReference type="SUPFAM" id="SSF56935">
    <property type="entry name" value="Porins"/>
    <property type="match status" value="1"/>
</dbReference>
<evidence type="ECO:0000259" key="6">
    <source>
        <dbReference type="Pfam" id="PF00593"/>
    </source>
</evidence>
<dbReference type="InterPro" id="IPR037066">
    <property type="entry name" value="Plug_dom_sf"/>
</dbReference>
<reference evidence="8 9" key="1">
    <citation type="submission" date="2023-02" db="EMBL/GenBank/DDBJ databases">
        <title>Description and genomic characterization of Microbulbifer bruguierae sp. nov., isolated from the sediment of mangrove plant Bruguiera sexangula.</title>
        <authorList>
            <person name="Long M."/>
        </authorList>
    </citation>
    <scope>NUCLEOTIDE SEQUENCE [LARGE SCALE GENOMIC DNA]</scope>
    <source>
        <strain evidence="8 9">H12</strain>
    </source>
</reference>
<evidence type="ECO:0000256" key="3">
    <source>
        <dbReference type="ARBA" id="ARBA00023237"/>
    </source>
</evidence>